<comment type="similarity">
    <text evidence="1">Belongs to the peptidase C13 family.</text>
</comment>
<dbReference type="PANTHER" id="PTHR12000:SF42">
    <property type="entry name" value="LEGUMAIN"/>
    <property type="match status" value="1"/>
</dbReference>
<name>A0AAF3EW02_9BILA</name>
<evidence type="ECO:0000313" key="5">
    <source>
        <dbReference type="WBParaSite" id="MBELARI_LOCUS18373"/>
    </source>
</evidence>
<keyword evidence="2" id="KW-0175">Coiled coil</keyword>
<organism evidence="4 5">
    <name type="scientific">Mesorhabditis belari</name>
    <dbReference type="NCBI Taxonomy" id="2138241"/>
    <lineage>
        <taxon>Eukaryota</taxon>
        <taxon>Metazoa</taxon>
        <taxon>Ecdysozoa</taxon>
        <taxon>Nematoda</taxon>
        <taxon>Chromadorea</taxon>
        <taxon>Rhabditida</taxon>
        <taxon>Rhabditina</taxon>
        <taxon>Rhabditomorpha</taxon>
        <taxon>Rhabditoidea</taxon>
        <taxon>Rhabditidae</taxon>
        <taxon>Mesorhabditinae</taxon>
        <taxon>Mesorhabditis</taxon>
    </lineage>
</organism>
<feature type="coiled-coil region" evidence="2">
    <location>
        <begin position="676"/>
        <end position="703"/>
    </location>
</feature>
<dbReference type="Pfam" id="PF01650">
    <property type="entry name" value="Peptidase_C13"/>
    <property type="match status" value="1"/>
</dbReference>
<dbReference type="GO" id="GO:0051603">
    <property type="term" value="P:proteolysis involved in protein catabolic process"/>
    <property type="evidence" value="ECO:0007669"/>
    <property type="project" value="TreeGrafter"/>
</dbReference>
<dbReference type="PANTHER" id="PTHR12000">
    <property type="entry name" value="HEMOGLOBINASE FAMILY MEMBER"/>
    <property type="match status" value="1"/>
</dbReference>
<sequence>MRQIETKVPLMILNRTRTFKGIPILARGAGNEKIFLKSKLLESLNRFDGGKEKLELIENSVTGGQKDHRENGENEEISSYALSSSSISINVSPSPIREERSDSEVNEFDPLDTESFIPPSDPISPSSTKEILDREKIDRESGYDSEPKAGAVSIAARGPFDGKKLQKQKVIYVPYIPAPNLETRPQYLFPTTAQPSIFNQSDVQRMFFVTANPSQATTLGLLQEFAPGFDNSVNIDELTRESRFSSQQTNPFLQTSFHSTTAPQFLTPIPTLPPVNSFLVQKSRGSGGFGVPGEREFVELEDEDLDDPKNFDFAPIREVRTSSGLMESDDKCNSLRLRTIIQNNIIVNDAEGSKRAIQQEAEKDMGSAFPLRIDDPSDIWAVLVAGSSGYINYRHQSDVSASYQLLIERGVPRDQILVLMYDDAANHTNNPYPGKLFNWPNGPNVYEGVRVDYRTKEVTWENFKAVMLGEANRLNGKGSGRVLKSDSTKHLFFYFTDHGAYQLLQFPNDELVTSEEMKNLLEEMMEKEIFQSAVVFIEACESASMIEDWKTFQKVFVATASASDQPSFAAFCDDPKFLTCLADEFSYNWMSTARTLSPEVSLDGLTRLTRAKTKMSDVQEFGSSTMKTAMYGVYLGKEIDQSKLASTVYQTYTKEETHPTWKLPLIHLQRKALSGNQKDVEALKAYEQKLVALDERMADLKTLLDIPNSFKLNYNNFDKECYGKAIREFVNKCSQRELDSFALRNARLIASSCGVYDIKKVQNVISIACK</sequence>
<dbReference type="Gene3D" id="3.40.50.1460">
    <property type="match status" value="1"/>
</dbReference>
<keyword evidence="4" id="KW-1185">Reference proteome</keyword>
<evidence type="ECO:0000256" key="2">
    <source>
        <dbReference type="SAM" id="Coils"/>
    </source>
</evidence>
<dbReference type="GO" id="GO:0005773">
    <property type="term" value="C:vacuole"/>
    <property type="evidence" value="ECO:0007669"/>
    <property type="project" value="GOC"/>
</dbReference>
<evidence type="ECO:0008006" key="6">
    <source>
        <dbReference type="Google" id="ProtNLM"/>
    </source>
</evidence>
<reference evidence="5" key="1">
    <citation type="submission" date="2024-02" db="UniProtKB">
        <authorList>
            <consortium name="WormBaseParasite"/>
        </authorList>
    </citation>
    <scope>IDENTIFICATION</scope>
</reference>
<dbReference type="GO" id="GO:0004197">
    <property type="term" value="F:cysteine-type endopeptidase activity"/>
    <property type="evidence" value="ECO:0007669"/>
    <property type="project" value="TreeGrafter"/>
</dbReference>
<dbReference type="AlphaFoldDB" id="A0AAF3EW02"/>
<dbReference type="Proteomes" id="UP000887575">
    <property type="component" value="Unassembled WGS sequence"/>
</dbReference>
<dbReference type="GO" id="GO:0006624">
    <property type="term" value="P:vacuolar protein processing"/>
    <property type="evidence" value="ECO:0007669"/>
    <property type="project" value="TreeGrafter"/>
</dbReference>
<evidence type="ECO:0000256" key="3">
    <source>
        <dbReference type="SAM" id="MobiDB-lite"/>
    </source>
</evidence>
<dbReference type="WBParaSite" id="MBELARI_LOCUS18373">
    <property type="protein sequence ID" value="MBELARI_LOCUS18373"/>
    <property type="gene ID" value="MBELARI_LOCUS18373"/>
</dbReference>
<dbReference type="InterPro" id="IPR001096">
    <property type="entry name" value="Peptidase_C13"/>
</dbReference>
<dbReference type="PRINTS" id="PR00776">
    <property type="entry name" value="HEMOGLOBNASE"/>
</dbReference>
<protein>
    <recommendedName>
        <fullName evidence="6">Legumain</fullName>
    </recommendedName>
</protein>
<accession>A0AAF3EW02</accession>
<evidence type="ECO:0000313" key="4">
    <source>
        <dbReference type="Proteomes" id="UP000887575"/>
    </source>
</evidence>
<feature type="region of interest" description="Disordered" evidence="3">
    <location>
        <begin position="109"/>
        <end position="130"/>
    </location>
</feature>
<evidence type="ECO:0000256" key="1">
    <source>
        <dbReference type="ARBA" id="ARBA00009941"/>
    </source>
</evidence>
<proteinExistence type="inferred from homology"/>